<dbReference type="SUPFAM" id="SSF100950">
    <property type="entry name" value="NagB/RpiA/CoA transferase-like"/>
    <property type="match status" value="1"/>
</dbReference>
<comment type="caution">
    <text evidence="5">The sequence shown here is derived from an EMBL/GenBank/DDBJ whole genome shotgun (WGS) entry which is preliminary data.</text>
</comment>
<evidence type="ECO:0000256" key="1">
    <source>
        <dbReference type="ARBA" id="ARBA00010638"/>
    </source>
</evidence>
<evidence type="ECO:0000256" key="4">
    <source>
        <dbReference type="RuleBase" id="RU361279"/>
    </source>
</evidence>
<dbReference type="InterPro" id="IPR024185">
    <property type="entry name" value="FTHF_cligase-like_sf"/>
</dbReference>
<keyword evidence="3 4" id="KW-0067">ATP-binding</keyword>
<reference evidence="6" key="1">
    <citation type="journal article" date="2019" name="Int. J. Syst. Evol. Microbiol.">
        <title>The Global Catalogue of Microorganisms (GCM) 10K type strain sequencing project: providing services to taxonomists for standard genome sequencing and annotation.</title>
        <authorList>
            <consortium name="The Broad Institute Genomics Platform"/>
            <consortium name="The Broad Institute Genome Sequencing Center for Infectious Disease"/>
            <person name="Wu L."/>
            <person name="Ma J."/>
        </authorList>
    </citation>
    <scope>NUCLEOTIDE SEQUENCE [LARGE SCALE GENOMIC DNA]</scope>
    <source>
        <strain evidence="6">JCM 18050</strain>
    </source>
</reference>
<comment type="similarity">
    <text evidence="1 4">Belongs to the 5-formyltetrahydrofolate cyclo-ligase family.</text>
</comment>
<accession>A0ABP9N7V5</accession>
<evidence type="ECO:0000313" key="5">
    <source>
        <dbReference type="EMBL" id="GAA5110223.1"/>
    </source>
</evidence>
<dbReference type="PANTHER" id="PTHR23407:SF1">
    <property type="entry name" value="5-FORMYLTETRAHYDROFOLATE CYCLO-LIGASE"/>
    <property type="match status" value="1"/>
</dbReference>
<proteinExistence type="inferred from homology"/>
<keyword evidence="4" id="KW-0460">Magnesium</keyword>
<gene>
    <name evidence="5" type="ORF">GCM10023211_14440</name>
</gene>
<name>A0ABP9N7V5_9GAMM</name>
<dbReference type="PANTHER" id="PTHR23407">
    <property type="entry name" value="ATPASE INHIBITOR/5-FORMYLTETRAHYDROFOLATE CYCLO-LIGASE"/>
    <property type="match status" value="1"/>
</dbReference>
<dbReference type="InterPro" id="IPR002698">
    <property type="entry name" value="FTHF_cligase"/>
</dbReference>
<dbReference type="InterPro" id="IPR037171">
    <property type="entry name" value="NagB/RpiA_transferase-like"/>
</dbReference>
<dbReference type="EMBL" id="BAABHY010000001">
    <property type="protein sequence ID" value="GAA5110223.1"/>
    <property type="molecule type" value="Genomic_DNA"/>
</dbReference>
<comment type="cofactor">
    <cofactor evidence="4">
        <name>Mg(2+)</name>
        <dbReference type="ChEBI" id="CHEBI:18420"/>
    </cofactor>
</comment>
<dbReference type="RefSeq" id="WP_345490386.1">
    <property type="nucleotide sequence ID" value="NZ_BAABHY010000001.1"/>
</dbReference>
<evidence type="ECO:0000256" key="3">
    <source>
        <dbReference type="ARBA" id="ARBA00022840"/>
    </source>
</evidence>
<dbReference type="Proteomes" id="UP001500171">
    <property type="component" value="Unassembled WGS sequence"/>
</dbReference>
<keyword evidence="6" id="KW-1185">Reference proteome</keyword>
<sequence length="191" mass="22495">MQKNSPVLATHDIRKKVRQRRRELDSSLRYQAEQSIYQQLQQHPKILAAKHIAIFLSFDGELNTQPIIEYLWQQNKSVYLPIIHPFNRKHLMFLRYDRHTQLARNQFGILEPKLNVNHVIPFHQLNVVLTPLVAFDHRNYRIGMGGGYYDRLLADYQKTSVYPIGIAFNCQQIAHIDNQPWDVQLPEIISA</sequence>
<dbReference type="EC" id="6.3.3.2" evidence="4"/>
<dbReference type="NCBIfam" id="TIGR02727">
    <property type="entry name" value="MTHFS_bact"/>
    <property type="match status" value="1"/>
</dbReference>
<organism evidence="5 6">
    <name type="scientific">Orbus sasakiae</name>
    <dbReference type="NCBI Taxonomy" id="1078475"/>
    <lineage>
        <taxon>Bacteria</taxon>
        <taxon>Pseudomonadati</taxon>
        <taxon>Pseudomonadota</taxon>
        <taxon>Gammaproteobacteria</taxon>
        <taxon>Orbales</taxon>
        <taxon>Orbaceae</taxon>
        <taxon>Orbus</taxon>
    </lineage>
</organism>
<dbReference type="PIRSF" id="PIRSF006806">
    <property type="entry name" value="FTHF_cligase"/>
    <property type="match status" value="1"/>
</dbReference>
<dbReference type="Gene3D" id="3.40.50.10420">
    <property type="entry name" value="NagB/RpiA/CoA transferase-like"/>
    <property type="match status" value="1"/>
</dbReference>
<dbReference type="Pfam" id="PF01812">
    <property type="entry name" value="5-FTHF_cyc-lig"/>
    <property type="match status" value="1"/>
</dbReference>
<keyword evidence="4" id="KW-0479">Metal-binding</keyword>
<evidence type="ECO:0000256" key="2">
    <source>
        <dbReference type="ARBA" id="ARBA00022741"/>
    </source>
</evidence>
<comment type="catalytic activity">
    <reaction evidence="4">
        <text>(6S)-5-formyl-5,6,7,8-tetrahydrofolate + ATP = (6R)-5,10-methenyltetrahydrofolate + ADP + phosphate</text>
        <dbReference type="Rhea" id="RHEA:10488"/>
        <dbReference type="ChEBI" id="CHEBI:30616"/>
        <dbReference type="ChEBI" id="CHEBI:43474"/>
        <dbReference type="ChEBI" id="CHEBI:57455"/>
        <dbReference type="ChEBI" id="CHEBI:57457"/>
        <dbReference type="ChEBI" id="CHEBI:456216"/>
        <dbReference type="EC" id="6.3.3.2"/>
    </reaction>
</comment>
<keyword evidence="2 4" id="KW-0547">Nucleotide-binding</keyword>
<protein>
    <recommendedName>
        <fullName evidence="4">5-formyltetrahydrofolate cyclo-ligase</fullName>
        <ecNumber evidence="4">6.3.3.2</ecNumber>
    </recommendedName>
</protein>
<evidence type="ECO:0000313" key="6">
    <source>
        <dbReference type="Proteomes" id="UP001500171"/>
    </source>
</evidence>